<protein>
    <submittedName>
        <fullName evidence="1">Uncharacterized protein</fullName>
    </submittedName>
</protein>
<evidence type="ECO:0000313" key="1">
    <source>
        <dbReference type="EMBL" id="MCF8589447.1"/>
    </source>
</evidence>
<dbReference type="Proteomes" id="UP001200110">
    <property type="component" value="Unassembled WGS sequence"/>
</dbReference>
<organism evidence="1 2">
    <name type="scientific">Gordonia liuliyuniae</name>
    <dbReference type="NCBI Taxonomy" id="2911517"/>
    <lineage>
        <taxon>Bacteria</taxon>
        <taxon>Bacillati</taxon>
        <taxon>Actinomycetota</taxon>
        <taxon>Actinomycetes</taxon>
        <taxon>Mycobacteriales</taxon>
        <taxon>Gordoniaceae</taxon>
        <taxon>Gordonia</taxon>
    </lineage>
</organism>
<proteinExistence type="predicted"/>
<evidence type="ECO:0000313" key="2">
    <source>
        <dbReference type="Proteomes" id="UP001200110"/>
    </source>
</evidence>
<keyword evidence="2" id="KW-1185">Reference proteome</keyword>
<dbReference type="RefSeq" id="WP_236998663.1">
    <property type="nucleotide sequence ID" value="NZ_JAKKOR010000009.1"/>
</dbReference>
<gene>
    <name evidence="1" type="ORF">L5G33_13370</name>
</gene>
<name>A0ABS9IV56_9ACTN</name>
<reference evidence="1 2" key="1">
    <citation type="submission" date="2022-01" db="EMBL/GenBank/DDBJ databases">
        <authorList>
            <person name="Huang Y."/>
        </authorList>
    </citation>
    <scope>NUCLEOTIDE SEQUENCE [LARGE SCALE GENOMIC DNA]</scope>
    <source>
        <strain evidence="1 2">HY366</strain>
    </source>
</reference>
<dbReference type="EMBL" id="JAKKOR010000009">
    <property type="protein sequence ID" value="MCF8589447.1"/>
    <property type="molecule type" value="Genomic_DNA"/>
</dbReference>
<sequence length="72" mass="7635">MADSYLNSSGVGVGELRSEMGRIGAIVGRWLARVEPMSRSGTESIARVRFESVGYDAVVQPLIKGSGMQTCG</sequence>
<accession>A0ABS9IV56</accession>
<comment type="caution">
    <text evidence="1">The sequence shown here is derived from an EMBL/GenBank/DDBJ whole genome shotgun (WGS) entry which is preliminary data.</text>
</comment>